<evidence type="ECO:0000313" key="3">
    <source>
        <dbReference type="Proteomes" id="UP001049176"/>
    </source>
</evidence>
<dbReference type="OrthoDB" id="3366475at2759"/>
<keyword evidence="1" id="KW-0472">Membrane</keyword>
<dbReference type="AlphaFoldDB" id="A0A9P7V3W6"/>
<organism evidence="2 3">
    <name type="scientific">Marasmius oreades</name>
    <name type="common">fairy-ring Marasmius</name>
    <dbReference type="NCBI Taxonomy" id="181124"/>
    <lineage>
        <taxon>Eukaryota</taxon>
        <taxon>Fungi</taxon>
        <taxon>Dikarya</taxon>
        <taxon>Basidiomycota</taxon>
        <taxon>Agaricomycotina</taxon>
        <taxon>Agaricomycetes</taxon>
        <taxon>Agaricomycetidae</taxon>
        <taxon>Agaricales</taxon>
        <taxon>Marasmiineae</taxon>
        <taxon>Marasmiaceae</taxon>
        <taxon>Marasmius</taxon>
    </lineage>
</organism>
<keyword evidence="1" id="KW-1133">Transmembrane helix</keyword>
<accession>A0A9P7V3W6</accession>
<keyword evidence="3" id="KW-1185">Reference proteome</keyword>
<feature type="transmembrane region" description="Helical" evidence="1">
    <location>
        <begin position="54"/>
        <end position="75"/>
    </location>
</feature>
<feature type="transmembrane region" description="Helical" evidence="1">
    <location>
        <begin position="95"/>
        <end position="119"/>
    </location>
</feature>
<dbReference type="EMBL" id="CM032181">
    <property type="protein sequence ID" value="KAG7099833.1"/>
    <property type="molecule type" value="Genomic_DNA"/>
</dbReference>
<reference evidence="2" key="1">
    <citation type="journal article" date="2021" name="Genome Biol. Evol.">
        <title>The assembled and annotated genome of the fairy-ring fungus Marasmius oreades.</title>
        <authorList>
            <person name="Hiltunen M."/>
            <person name="Ament-Velasquez S.L."/>
            <person name="Johannesson H."/>
        </authorList>
    </citation>
    <scope>NUCLEOTIDE SEQUENCE</scope>
    <source>
        <strain evidence="2">03SP1</strain>
    </source>
</reference>
<comment type="caution">
    <text evidence="2">The sequence shown here is derived from an EMBL/GenBank/DDBJ whole genome shotgun (WGS) entry which is preliminary data.</text>
</comment>
<keyword evidence="1" id="KW-0812">Transmembrane</keyword>
<protein>
    <submittedName>
        <fullName evidence="2">Uncharacterized protein</fullName>
    </submittedName>
</protein>
<sequence length="154" mass="17286">MESSTSPIPWNETPLGQTITYLPVLGSFLWRSFLLISGVLLYPITYLSALKVPLLAPISIFLYVFAPFLVFTRIILDLFVFTPYSTFVYLVDAIYPVYVFCGVACITGVLMGTLGRFLAQWATMVVMGLTDQKKEADQESYREEIEGAKVEYGP</sequence>
<dbReference type="GeneID" id="66070717"/>
<evidence type="ECO:0000313" key="2">
    <source>
        <dbReference type="EMBL" id="KAG7099833.1"/>
    </source>
</evidence>
<evidence type="ECO:0000256" key="1">
    <source>
        <dbReference type="SAM" id="Phobius"/>
    </source>
</evidence>
<dbReference type="RefSeq" id="XP_043016303.1">
    <property type="nucleotide sequence ID" value="XM_043147593.1"/>
</dbReference>
<proteinExistence type="predicted"/>
<feature type="transmembrane region" description="Helical" evidence="1">
    <location>
        <begin position="20"/>
        <end position="42"/>
    </location>
</feature>
<gene>
    <name evidence="2" type="ORF">E1B28_001641</name>
</gene>
<dbReference type="Proteomes" id="UP001049176">
    <property type="component" value="Chromosome 1"/>
</dbReference>
<name>A0A9P7V3W6_9AGAR</name>
<dbReference type="KEGG" id="more:E1B28_001641"/>